<feature type="compositionally biased region" description="Pro residues" evidence="1">
    <location>
        <begin position="50"/>
        <end position="63"/>
    </location>
</feature>
<dbReference type="RefSeq" id="WP_013534026.1">
    <property type="nucleotide sequence ID" value="NC_014924.1"/>
</dbReference>
<dbReference type="PANTHER" id="PTHR41532">
    <property type="entry name" value="FIXS PROTEIN"/>
    <property type="match status" value="1"/>
</dbReference>
<dbReference type="EMBL" id="CP002446">
    <property type="protein sequence ID" value="ADV26196.1"/>
    <property type="molecule type" value="Genomic_DNA"/>
</dbReference>
<organism evidence="2 3">
    <name type="scientific">Pseudoxanthomonas suwonensis (strain 11-1)</name>
    <dbReference type="NCBI Taxonomy" id="743721"/>
    <lineage>
        <taxon>Bacteria</taxon>
        <taxon>Pseudomonadati</taxon>
        <taxon>Pseudomonadota</taxon>
        <taxon>Gammaproteobacteria</taxon>
        <taxon>Lysobacterales</taxon>
        <taxon>Lysobacteraceae</taxon>
        <taxon>Pseudoxanthomonas</taxon>
    </lineage>
</organism>
<reference evidence="2 3" key="1">
    <citation type="submission" date="2011-01" db="EMBL/GenBank/DDBJ databases">
        <title>Complete sequence of Pseudoxanthomonas suwonensis 11-1.</title>
        <authorList>
            <consortium name="US DOE Joint Genome Institute"/>
            <person name="Lucas S."/>
            <person name="Copeland A."/>
            <person name="Lapidus A."/>
            <person name="Cheng J.-F."/>
            <person name="Goodwin L."/>
            <person name="Pitluck S."/>
            <person name="Teshima H."/>
            <person name="Detter J.C."/>
            <person name="Han C."/>
            <person name="Tapia R."/>
            <person name="Land M."/>
            <person name="Hauser L."/>
            <person name="Kyrpides N."/>
            <person name="Ivanova N."/>
            <person name="Ovchinnikova G."/>
            <person name="Siebers A.K."/>
            <person name="Allgaier M."/>
            <person name="Thelen M.P."/>
            <person name="Hugenholtz P."/>
            <person name="Gladden J."/>
            <person name="Woyke T."/>
        </authorList>
    </citation>
    <scope>NUCLEOTIDE SEQUENCE [LARGE SCALE GENOMIC DNA]</scope>
    <source>
        <strain evidence="3">11-1</strain>
    </source>
</reference>
<dbReference type="KEGG" id="psu:Psesu_0335"/>
<proteinExistence type="predicted"/>
<evidence type="ECO:0000313" key="3">
    <source>
        <dbReference type="Proteomes" id="UP000008632"/>
    </source>
</evidence>
<keyword evidence="3" id="KW-1185">Reference proteome</keyword>
<sequence>MRILLLLIPISLVLLGVAIAAFVWAVKRGQFDDLDTPALDILEDDDRPAPPRTQPREGGPPPP</sequence>
<dbReference type="STRING" id="743721.Psesu_0335"/>
<dbReference type="eggNOG" id="COG3197">
    <property type="taxonomic scope" value="Bacteria"/>
</dbReference>
<dbReference type="HOGENOM" id="CLU_176840_4_0_6"/>
<dbReference type="Pfam" id="PF03597">
    <property type="entry name" value="FixS"/>
    <property type="match status" value="1"/>
</dbReference>
<accession>E6WPF2</accession>
<name>E6WPF2_PSEUU</name>
<dbReference type="PANTHER" id="PTHR41532:SF1">
    <property type="entry name" value="FIXS PROTEIN"/>
    <property type="match status" value="1"/>
</dbReference>
<feature type="region of interest" description="Disordered" evidence="1">
    <location>
        <begin position="38"/>
        <end position="63"/>
    </location>
</feature>
<gene>
    <name evidence="2" type="ordered locus">Psesu_0335</name>
</gene>
<protein>
    <submittedName>
        <fullName evidence="2">Cytochrome oxidase maturation protein, cbb3-type</fullName>
    </submittedName>
</protein>
<evidence type="ECO:0000313" key="2">
    <source>
        <dbReference type="EMBL" id="ADV26196.1"/>
    </source>
</evidence>
<dbReference type="Proteomes" id="UP000008632">
    <property type="component" value="Chromosome"/>
</dbReference>
<dbReference type="InterPro" id="IPR004714">
    <property type="entry name" value="Cyt_oxidase_maturation_cbb3"/>
</dbReference>
<dbReference type="NCBIfam" id="TIGR00847">
    <property type="entry name" value="ccoS"/>
    <property type="match status" value="1"/>
</dbReference>
<evidence type="ECO:0000256" key="1">
    <source>
        <dbReference type="SAM" id="MobiDB-lite"/>
    </source>
</evidence>
<dbReference type="AlphaFoldDB" id="E6WPF2"/>
<dbReference type="OrthoDB" id="9802763at2"/>